<organism evidence="2 3">
    <name type="scientific">Aquimarina muelleri</name>
    <dbReference type="NCBI Taxonomy" id="279356"/>
    <lineage>
        <taxon>Bacteria</taxon>
        <taxon>Pseudomonadati</taxon>
        <taxon>Bacteroidota</taxon>
        <taxon>Flavobacteriia</taxon>
        <taxon>Flavobacteriales</taxon>
        <taxon>Flavobacteriaceae</taxon>
        <taxon>Aquimarina</taxon>
    </lineage>
</organism>
<proteinExistence type="predicted"/>
<dbReference type="EMBL" id="BMWS01000058">
    <property type="protein sequence ID" value="GGX35375.1"/>
    <property type="molecule type" value="Genomic_DNA"/>
</dbReference>
<dbReference type="RefSeq" id="WP_027414022.1">
    <property type="nucleotide sequence ID" value="NZ_BMWS01000058.1"/>
</dbReference>
<dbReference type="GO" id="GO:0003723">
    <property type="term" value="F:RNA binding"/>
    <property type="evidence" value="ECO:0007669"/>
    <property type="project" value="InterPro"/>
</dbReference>
<dbReference type="AlphaFoldDB" id="A0A918JYS5"/>
<sequence length="60" mass="7102">MRHRKLTLQSDHRKCADKKYKAYPSLKLCGKWLQDCGFSPQDKVRITVDREVLIIELVKD</sequence>
<dbReference type="Pfam" id="PF08845">
    <property type="entry name" value="SymE_toxin"/>
    <property type="match status" value="1"/>
</dbReference>
<accession>A0A918JYS5</accession>
<comment type="caution">
    <text evidence="2">The sequence shown here is derived from an EMBL/GenBank/DDBJ whole genome shotgun (WGS) entry which is preliminary data.</text>
</comment>
<dbReference type="GO" id="GO:0005737">
    <property type="term" value="C:cytoplasm"/>
    <property type="evidence" value="ECO:0007669"/>
    <property type="project" value="InterPro"/>
</dbReference>
<feature type="domain" description="Toxin SymE-like" evidence="1">
    <location>
        <begin position="4"/>
        <end position="56"/>
    </location>
</feature>
<reference evidence="2 3" key="1">
    <citation type="journal article" date="2014" name="Int. J. Syst. Evol. Microbiol.">
        <title>Complete genome sequence of Corynebacterium casei LMG S-19264T (=DSM 44701T), isolated from a smear-ripened cheese.</title>
        <authorList>
            <consortium name="US DOE Joint Genome Institute (JGI-PGF)"/>
            <person name="Walter F."/>
            <person name="Albersmeier A."/>
            <person name="Kalinowski J."/>
            <person name="Ruckert C."/>
        </authorList>
    </citation>
    <scope>NUCLEOTIDE SEQUENCE [LARGE SCALE GENOMIC DNA]</scope>
    <source>
        <strain evidence="2 3">KCTC 12285</strain>
    </source>
</reference>
<name>A0A918JYS5_9FLAO</name>
<gene>
    <name evidence="2" type="ORF">GCM10007384_39470</name>
</gene>
<evidence type="ECO:0000259" key="1">
    <source>
        <dbReference type="Pfam" id="PF08845"/>
    </source>
</evidence>
<keyword evidence="3" id="KW-1185">Reference proteome</keyword>
<dbReference type="Proteomes" id="UP000601108">
    <property type="component" value="Unassembled WGS sequence"/>
</dbReference>
<dbReference type="InterPro" id="IPR014944">
    <property type="entry name" value="Toxin_SymE-like"/>
</dbReference>
<dbReference type="GO" id="GO:0016070">
    <property type="term" value="P:RNA metabolic process"/>
    <property type="evidence" value="ECO:0007669"/>
    <property type="project" value="InterPro"/>
</dbReference>
<evidence type="ECO:0000313" key="3">
    <source>
        <dbReference type="Proteomes" id="UP000601108"/>
    </source>
</evidence>
<dbReference type="GO" id="GO:0016788">
    <property type="term" value="F:hydrolase activity, acting on ester bonds"/>
    <property type="evidence" value="ECO:0007669"/>
    <property type="project" value="InterPro"/>
</dbReference>
<protein>
    <recommendedName>
        <fullName evidence="1">Toxin SymE-like domain-containing protein</fullName>
    </recommendedName>
</protein>
<evidence type="ECO:0000313" key="2">
    <source>
        <dbReference type="EMBL" id="GGX35375.1"/>
    </source>
</evidence>